<keyword evidence="3" id="KW-1185">Reference proteome</keyword>
<sequence length="784" mass="87539">MKTQYPARDFRAFGISLLVFSIAVAGFASTAHAQQRRDRGPHLAYAYPAGCERGMSCEIVLGGQFLKNADDFFISGDGVTIEILDWYKPMARGEFTQLNRKLREAEVKLAAEMKSEGGKSPSKAEVAVYAGVTETQLHEMEIYRKRDRDPKRQPNEQLDETVRIKMTVDADARLGKRELRLIDGASISNPLWLHIGRWREVRESPPSEIASVVDKIDDVVETLPTVINGQVMPGETDRFAFFARKGMKLVIQADAREVIPYLADAVPGWFQAVLRLTDKDGHEVSYSDSFQFRQDPVMYFEVPEDGRYIIEIRDSLYRGREDFVYRLTVGEIPFVTGIFPLGAPVDSEQTIQVRGWNLSNNRLAVTTMSRNRHRPVMQCRMVQSGGVGIQFPLQIGYWPEVFDQEPNNTHKDAQTITVPRTINGRINYPGDEDVYKIEGGGRLVAEVAARRLGSPLDSMLRLTDADGKEVAFNDDYEDLTQALQTHHADSHLSTTLAGGREHYLHISNAQYDGGSEFTYRISLQKPQPSYELRVTPSNIIAKPGQSVPIDVFAMRQDGFAGDIEVSLVDPPDGFRIDGNVIPGSVDHVAMTLSVAASMKVNRNKDPIQLEMQGQPRGGRRGPGLIRPAVPAENMMQAFIWHHLVPVENWNVVIDGKKGARMPFDYGASATSVTLNLSEKAWIPIIPDSKNFDPEIIFVDVADPISGITAKVVKTRTGNYAIELVVDNESIAEDKQFKPGDRGNLLLSVYKEVTAKPTEDNPAPTPRRNSYGYLPAMPFEISKNR</sequence>
<dbReference type="Proteomes" id="UP001202961">
    <property type="component" value="Unassembled WGS sequence"/>
</dbReference>
<dbReference type="RefSeq" id="WP_250931119.1">
    <property type="nucleotide sequence ID" value="NZ_JAMQBK010000060.1"/>
</dbReference>
<gene>
    <name evidence="2" type="ORF">NB063_22410</name>
</gene>
<dbReference type="Gene3D" id="2.60.120.380">
    <property type="match status" value="2"/>
</dbReference>
<reference evidence="2 3" key="1">
    <citation type="journal article" date="2022" name="Syst. Appl. Microbiol.">
        <title>Rhodopirellula aestuarii sp. nov., a novel member of the genus Rhodopirellula isolated from brackish sediments collected in the Tagus River estuary, Portugal.</title>
        <authorList>
            <person name="Vitorino I.R."/>
            <person name="Klimek D."/>
            <person name="Calusinska M."/>
            <person name="Lobo-da-Cunha A."/>
            <person name="Vasconcelos V."/>
            <person name="Lage O.M."/>
        </authorList>
    </citation>
    <scope>NUCLEOTIDE SEQUENCE [LARGE SCALE GENOMIC DNA]</scope>
    <source>
        <strain evidence="2 3">ICT_H3.1</strain>
    </source>
</reference>
<comment type="caution">
    <text evidence="2">The sequence shown here is derived from an EMBL/GenBank/DDBJ whole genome shotgun (WGS) entry which is preliminary data.</text>
</comment>
<evidence type="ECO:0000313" key="2">
    <source>
        <dbReference type="EMBL" id="MCM2373375.1"/>
    </source>
</evidence>
<organism evidence="2 3">
    <name type="scientific">Aporhodopirellula aestuarii</name>
    <dbReference type="NCBI Taxonomy" id="2950107"/>
    <lineage>
        <taxon>Bacteria</taxon>
        <taxon>Pseudomonadati</taxon>
        <taxon>Planctomycetota</taxon>
        <taxon>Planctomycetia</taxon>
        <taxon>Pirellulales</taxon>
        <taxon>Pirellulaceae</taxon>
        <taxon>Aporhodopirellula</taxon>
    </lineage>
</organism>
<keyword evidence="1" id="KW-0732">Signal</keyword>
<accession>A0ABT0UA32</accession>
<proteinExistence type="predicted"/>
<dbReference type="EMBL" id="JAMQBK010000060">
    <property type="protein sequence ID" value="MCM2373375.1"/>
    <property type="molecule type" value="Genomic_DNA"/>
</dbReference>
<evidence type="ECO:0000256" key="1">
    <source>
        <dbReference type="SAM" id="SignalP"/>
    </source>
</evidence>
<name>A0ABT0UA32_9BACT</name>
<protein>
    <submittedName>
        <fullName evidence="2">Peptidase</fullName>
    </submittedName>
</protein>
<feature type="chain" id="PRO_5046702513" evidence="1">
    <location>
        <begin position="34"/>
        <end position="784"/>
    </location>
</feature>
<feature type="signal peptide" evidence="1">
    <location>
        <begin position="1"/>
        <end position="33"/>
    </location>
</feature>
<evidence type="ECO:0000313" key="3">
    <source>
        <dbReference type="Proteomes" id="UP001202961"/>
    </source>
</evidence>